<name>A0A1F4SSU1_UNCSA</name>
<organism evidence="1 2">
    <name type="scientific">candidate division WOR-1 bacterium RIFOXYB2_FULL_37_13</name>
    <dbReference type="NCBI Taxonomy" id="1802579"/>
    <lineage>
        <taxon>Bacteria</taxon>
        <taxon>Bacillati</taxon>
        <taxon>Saganbacteria</taxon>
    </lineage>
</organism>
<proteinExistence type="predicted"/>
<evidence type="ECO:0000313" key="1">
    <source>
        <dbReference type="EMBL" id="OGC23502.1"/>
    </source>
</evidence>
<comment type="caution">
    <text evidence="1">The sequence shown here is derived from an EMBL/GenBank/DDBJ whole genome shotgun (WGS) entry which is preliminary data.</text>
</comment>
<sequence>MIEEIASMRIKEKYKKLNISNELVKCIFYKDKICKPYQIQFKICVKCHRCKAITMETAIPRLFDEIIKRAKDLMSVFCPRKDTDTAIPPSEEETS</sequence>
<accession>A0A1F4SSU1</accession>
<protein>
    <submittedName>
        <fullName evidence="1">Uncharacterized protein</fullName>
    </submittedName>
</protein>
<dbReference type="EMBL" id="MEUB01000017">
    <property type="protein sequence ID" value="OGC23502.1"/>
    <property type="molecule type" value="Genomic_DNA"/>
</dbReference>
<gene>
    <name evidence="1" type="ORF">A2310_02750</name>
</gene>
<dbReference type="AlphaFoldDB" id="A0A1F4SSU1"/>
<dbReference type="Proteomes" id="UP000178417">
    <property type="component" value="Unassembled WGS sequence"/>
</dbReference>
<evidence type="ECO:0000313" key="2">
    <source>
        <dbReference type="Proteomes" id="UP000178417"/>
    </source>
</evidence>
<reference evidence="1 2" key="1">
    <citation type="journal article" date="2016" name="Nat. Commun.">
        <title>Thousands of microbial genomes shed light on interconnected biogeochemical processes in an aquifer system.</title>
        <authorList>
            <person name="Anantharaman K."/>
            <person name="Brown C.T."/>
            <person name="Hug L.A."/>
            <person name="Sharon I."/>
            <person name="Castelle C.J."/>
            <person name="Probst A.J."/>
            <person name="Thomas B.C."/>
            <person name="Singh A."/>
            <person name="Wilkins M.J."/>
            <person name="Karaoz U."/>
            <person name="Brodie E.L."/>
            <person name="Williams K.H."/>
            <person name="Hubbard S.S."/>
            <person name="Banfield J.F."/>
        </authorList>
    </citation>
    <scope>NUCLEOTIDE SEQUENCE [LARGE SCALE GENOMIC DNA]</scope>
</reference>